<protein>
    <recommendedName>
        <fullName evidence="5">RCC1-like domain-containing protein</fullName>
    </recommendedName>
</protein>
<evidence type="ECO:0000256" key="1">
    <source>
        <dbReference type="ARBA" id="ARBA00022658"/>
    </source>
</evidence>
<feature type="repeat" description="RCC1" evidence="3">
    <location>
        <begin position="225"/>
        <end position="289"/>
    </location>
</feature>
<dbReference type="InParanoid" id="A8Q497"/>
<dbReference type="InterPro" id="IPR058923">
    <property type="entry name" value="RCC1-like_dom"/>
</dbReference>
<feature type="domain" description="RCC1-like" evidence="5">
    <location>
        <begin position="25"/>
        <end position="476"/>
    </location>
</feature>
<reference evidence="6 7" key="1">
    <citation type="journal article" date="2007" name="Proc. Natl. Acad. Sci. U.S.A.">
        <title>Dandruff-associated Malassezia genomes reveal convergent and divergent virulence traits shared with plant and human fungal pathogens.</title>
        <authorList>
            <person name="Xu J."/>
            <person name="Saunders C.W."/>
            <person name="Hu P."/>
            <person name="Grant R.A."/>
            <person name="Boekhout T."/>
            <person name="Kuramae E.E."/>
            <person name="Kronstad J.W."/>
            <person name="Deangelis Y.M."/>
            <person name="Reeder N.L."/>
            <person name="Johnstone K.R."/>
            <person name="Leland M."/>
            <person name="Fieno A.M."/>
            <person name="Begley W.M."/>
            <person name="Sun Y."/>
            <person name="Lacey M.P."/>
            <person name="Chaudhary T."/>
            <person name="Keough T."/>
            <person name="Chu L."/>
            <person name="Sears R."/>
            <person name="Yuan B."/>
            <person name="Dawson T.L.Jr."/>
        </authorList>
    </citation>
    <scope>NUCLEOTIDE SEQUENCE [LARGE SCALE GENOMIC DNA]</scope>
    <source>
        <strain evidence="7">ATCC MYA-4612 / CBS 7966</strain>
    </source>
</reference>
<keyword evidence="1" id="KW-0344">Guanine-nucleotide releasing factor</keyword>
<dbReference type="PANTHER" id="PTHR45982">
    <property type="entry name" value="REGULATOR OF CHROMOSOME CONDENSATION"/>
    <property type="match status" value="1"/>
</dbReference>
<evidence type="ECO:0000256" key="2">
    <source>
        <dbReference type="ARBA" id="ARBA00022737"/>
    </source>
</evidence>
<dbReference type="RefSeq" id="XP_001730132.1">
    <property type="nucleotide sequence ID" value="XM_001730080.1"/>
</dbReference>
<feature type="repeat" description="RCC1" evidence="3">
    <location>
        <begin position="290"/>
        <end position="347"/>
    </location>
</feature>
<accession>A8Q497</accession>
<evidence type="ECO:0000313" key="7">
    <source>
        <dbReference type="Proteomes" id="UP000008837"/>
    </source>
</evidence>
<dbReference type="KEGG" id="mgl:MGL_2514"/>
<dbReference type="FunCoup" id="A8Q497">
    <property type="interactions" value="648"/>
</dbReference>
<dbReference type="OMA" id="TWGINAT"/>
<evidence type="ECO:0000313" key="6">
    <source>
        <dbReference type="EMBL" id="EDP42918.1"/>
    </source>
</evidence>
<evidence type="ECO:0000259" key="5">
    <source>
        <dbReference type="Pfam" id="PF25390"/>
    </source>
</evidence>
<dbReference type="GeneID" id="5854439"/>
<dbReference type="SUPFAM" id="SSF50985">
    <property type="entry name" value="RCC1/BLIP-II"/>
    <property type="match status" value="1"/>
</dbReference>
<feature type="repeat" description="RCC1" evidence="3">
    <location>
        <begin position="421"/>
        <end position="480"/>
    </location>
</feature>
<dbReference type="GO" id="GO:0005737">
    <property type="term" value="C:cytoplasm"/>
    <property type="evidence" value="ECO:0007669"/>
    <property type="project" value="TreeGrafter"/>
</dbReference>
<dbReference type="GO" id="GO:0005085">
    <property type="term" value="F:guanyl-nucleotide exchange factor activity"/>
    <property type="evidence" value="ECO:0007669"/>
    <property type="project" value="TreeGrafter"/>
</dbReference>
<organism evidence="6 7">
    <name type="scientific">Malassezia globosa (strain ATCC MYA-4612 / CBS 7966)</name>
    <name type="common">Dandruff-associated fungus</name>
    <dbReference type="NCBI Taxonomy" id="425265"/>
    <lineage>
        <taxon>Eukaryota</taxon>
        <taxon>Fungi</taxon>
        <taxon>Dikarya</taxon>
        <taxon>Basidiomycota</taxon>
        <taxon>Ustilaginomycotina</taxon>
        <taxon>Malasseziomycetes</taxon>
        <taxon>Malasseziales</taxon>
        <taxon>Malasseziaceae</taxon>
        <taxon>Malassezia</taxon>
    </lineage>
</organism>
<name>A8Q497_MALGO</name>
<feature type="repeat" description="RCC1" evidence="3">
    <location>
        <begin position="24"/>
        <end position="91"/>
    </location>
</feature>
<feature type="repeat" description="RCC1" evidence="3">
    <location>
        <begin position="165"/>
        <end position="224"/>
    </location>
</feature>
<feature type="region of interest" description="Disordered" evidence="4">
    <location>
        <begin position="363"/>
        <end position="382"/>
    </location>
</feature>
<evidence type="ECO:0000256" key="3">
    <source>
        <dbReference type="PROSITE-ProRule" id="PRU00235"/>
    </source>
</evidence>
<dbReference type="STRING" id="425265.A8Q497"/>
<dbReference type="PANTHER" id="PTHR45982:SF1">
    <property type="entry name" value="REGULATOR OF CHROMOSOME CONDENSATION"/>
    <property type="match status" value="1"/>
</dbReference>
<dbReference type="PROSITE" id="PS50012">
    <property type="entry name" value="RCC1_3"/>
    <property type="match status" value="6"/>
</dbReference>
<dbReference type="EMBL" id="AAYY01000009">
    <property type="protein sequence ID" value="EDP42918.1"/>
    <property type="molecule type" value="Genomic_DNA"/>
</dbReference>
<dbReference type="InterPro" id="IPR051553">
    <property type="entry name" value="Ran_GTPase-activating"/>
</dbReference>
<proteinExistence type="predicted"/>
<dbReference type="OrthoDB" id="61110at2759"/>
<feature type="repeat" description="RCC1" evidence="3">
    <location>
        <begin position="348"/>
        <end position="420"/>
    </location>
</feature>
<dbReference type="PROSITE" id="PS00626">
    <property type="entry name" value="RCC1_2"/>
    <property type="match status" value="2"/>
</dbReference>
<dbReference type="Proteomes" id="UP000008837">
    <property type="component" value="Unassembled WGS sequence"/>
</dbReference>
<dbReference type="PRINTS" id="PR00633">
    <property type="entry name" value="RCCNDNSATION"/>
</dbReference>
<dbReference type="Gene3D" id="2.130.10.30">
    <property type="entry name" value="Regulator of chromosome condensation 1/beta-lactamase-inhibitor protein II"/>
    <property type="match status" value="1"/>
</dbReference>
<dbReference type="VEuPathDB" id="FungiDB:MGL_2514"/>
<evidence type="ECO:0000256" key="4">
    <source>
        <dbReference type="SAM" id="MobiDB-lite"/>
    </source>
</evidence>
<keyword evidence="2" id="KW-0677">Repeat</keyword>
<dbReference type="AlphaFoldDB" id="A8Q497"/>
<dbReference type="InterPro" id="IPR009091">
    <property type="entry name" value="RCC1/BLIP-II"/>
</dbReference>
<dbReference type="Pfam" id="PF25390">
    <property type="entry name" value="WD40_RLD"/>
    <property type="match status" value="1"/>
</dbReference>
<gene>
    <name evidence="6" type="ORF">MGL_2514</name>
</gene>
<keyword evidence="7" id="KW-1185">Reference proteome</keyword>
<sequence>MGTLFATQEGLLAAKGDKSDIVARKLFVWGTGEAGQLSLGGPDDDNIHKLTKPKPFGNKGISADTDAGELGPGGPEVIAAGGMHSLLIDANGRILSCGSDDHGTLARQYRDSDESEDDFYYVLRPVEGISPSGKGVPSEQGKVRRFRATRVAASDGCSIALNADGELVSWGHFKDGEGKVCFADTDADNAPREQWTPVPVPSLEDVRFAQVVCGENHVLALTLDGRVYSWGLNSMSQLGRFANLYHVRARFLKRDPPASMLLTPEAIPELKNIVRLGCGLNTSFAVDADGRVFAWGLNTRGQTGTGLKKDKVTRPTRVKALDPHRVGGARVVQVAGGEFHTAFLLSNGDVWICGDGDEGKLGLPETHEAMSKSPSSSTNDPIEPVQLRTPVHVPMPGTDARAHIIGIAAGMRFTFALAKDGTLYSWGTTSDEAMGQPAETWGDDQSKSVPTPVPMPGEPGSWQIVSVATAGQHSLALAVRAA</sequence>
<dbReference type="InterPro" id="IPR000408">
    <property type="entry name" value="Reg_chr_condens"/>
</dbReference>
<comment type="caution">
    <text evidence="6">The sequence shown here is derived from an EMBL/GenBank/DDBJ whole genome shotgun (WGS) entry which is preliminary data.</text>
</comment>